<evidence type="ECO:0000256" key="2">
    <source>
        <dbReference type="SAM" id="Phobius"/>
    </source>
</evidence>
<evidence type="ECO:0008006" key="6">
    <source>
        <dbReference type="Google" id="ProtNLM"/>
    </source>
</evidence>
<evidence type="ECO:0000256" key="3">
    <source>
        <dbReference type="SAM" id="SignalP"/>
    </source>
</evidence>
<feature type="chain" id="PRO_5036903099" description="Secreted protein" evidence="3">
    <location>
        <begin position="35"/>
        <end position="131"/>
    </location>
</feature>
<feature type="region of interest" description="Disordered" evidence="1">
    <location>
        <begin position="96"/>
        <end position="131"/>
    </location>
</feature>
<evidence type="ECO:0000256" key="1">
    <source>
        <dbReference type="SAM" id="MobiDB-lite"/>
    </source>
</evidence>
<feature type="signal peptide" evidence="3">
    <location>
        <begin position="1"/>
        <end position="34"/>
    </location>
</feature>
<keyword evidence="3" id="KW-0732">Signal</keyword>
<evidence type="ECO:0000313" key="4">
    <source>
        <dbReference type="EMBL" id="QWZ06608.1"/>
    </source>
</evidence>
<gene>
    <name evidence="4" type="ORF">KRR39_13650</name>
</gene>
<dbReference type="Proteomes" id="UP000683575">
    <property type="component" value="Chromosome"/>
</dbReference>
<keyword evidence="5" id="KW-1185">Reference proteome</keyword>
<proteinExistence type="predicted"/>
<feature type="transmembrane region" description="Helical" evidence="2">
    <location>
        <begin position="50"/>
        <end position="72"/>
    </location>
</feature>
<accession>A0A975XYR8</accession>
<evidence type="ECO:0000313" key="5">
    <source>
        <dbReference type="Proteomes" id="UP000683575"/>
    </source>
</evidence>
<keyword evidence="2" id="KW-0472">Membrane</keyword>
<dbReference type="EMBL" id="CP077062">
    <property type="protein sequence ID" value="QWZ06608.1"/>
    <property type="molecule type" value="Genomic_DNA"/>
</dbReference>
<keyword evidence="2" id="KW-0812">Transmembrane</keyword>
<protein>
    <recommendedName>
        <fullName evidence="6">Secreted protein</fullName>
    </recommendedName>
</protein>
<reference evidence="4" key="1">
    <citation type="submission" date="2021-06" db="EMBL/GenBank/DDBJ databases">
        <title>Complete genome sequence of Nocardioides sp. G188.</title>
        <authorList>
            <person name="Im W.-T."/>
        </authorList>
    </citation>
    <scope>NUCLEOTIDE SEQUENCE</scope>
    <source>
        <strain evidence="4">G188</strain>
    </source>
</reference>
<dbReference type="KEGG" id="nps:KRR39_13650"/>
<dbReference type="AlphaFoldDB" id="A0A975XYR8"/>
<organism evidence="4 5">
    <name type="scientific">Nocardioides panacis</name>
    <dbReference type="NCBI Taxonomy" id="2849501"/>
    <lineage>
        <taxon>Bacteria</taxon>
        <taxon>Bacillati</taxon>
        <taxon>Actinomycetota</taxon>
        <taxon>Actinomycetes</taxon>
        <taxon>Propionibacteriales</taxon>
        <taxon>Nocardioidaceae</taxon>
        <taxon>Nocardioides</taxon>
    </lineage>
</organism>
<sequence>MMNHPSTTVVRRAARALALVPAILVTSATGSAFAEAPEQWQDNGSVSPLHVLMVLVVIPVALFALICLLVYLPSMKKGQLYQPGLAWRNEPEWFGGPRGGAESADVSQPGFVGAGSATDTDPDRGGASGRW</sequence>
<name>A0A975XYR8_9ACTN</name>
<keyword evidence="2" id="KW-1133">Transmembrane helix</keyword>